<organism evidence="2 3">
    <name type="scientific">Leptolyngbya foveolarum</name>
    <dbReference type="NCBI Taxonomy" id="47253"/>
    <lineage>
        <taxon>Bacteria</taxon>
        <taxon>Bacillati</taxon>
        <taxon>Cyanobacteriota</taxon>
        <taxon>Cyanophyceae</taxon>
        <taxon>Leptolyngbyales</taxon>
        <taxon>Leptolyngbyaceae</taxon>
        <taxon>Leptolyngbya group</taxon>
        <taxon>Leptolyngbya</taxon>
    </lineage>
</organism>
<proteinExistence type="predicted"/>
<evidence type="ECO:0000313" key="3">
    <source>
        <dbReference type="Proteomes" id="UP000249354"/>
    </source>
</evidence>
<gene>
    <name evidence="2" type="ORF">DCF25_12210</name>
</gene>
<accession>A0A2W4W3L8</accession>
<evidence type="ECO:0000256" key="1">
    <source>
        <dbReference type="SAM" id="Coils"/>
    </source>
</evidence>
<comment type="caution">
    <text evidence="2">The sequence shown here is derived from an EMBL/GenBank/DDBJ whole genome shotgun (WGS) entry which is preliminary data.</text>
</comment>
<sequence length="483" mass="56024">MDYSQIAYELKQSPAVKLLRSRNAALVVSFLHQQFKAQKQAVFVAQTGLEEKLGDYLEYLQDEETESEWRSPKDYLKDWCDSDWLRKSFDESDEPILSLTPETERAIAWIEDLQQRDEFVGTESRFLQIFSLLKEIQDRSTTDVETRIEQLEADRDRIQQEIDRVRATGDVSAFNQTQLQERFRSANKMTRQLVADFKSVEQNFRGLTRRVQAEQLEKDSRRGAVLGRVLDADDALKTSDQGRSFYAFWQFLMSSAKKQELKERIQAVYQLEELKPLSRQYESLRRIEYSLLDAARHIVESNVSLAAKLRQMLDERSRRENRRVAELIVEVQRLALQAAGNEPPEPDFWTLEGDPITHLIIERPFHPLEAAETPNFSLDIIDLSEPSGTEAMAELFQQFYVDETILAERIDRVLEDRSAVEFTELLKLYPVSQGLPEVVAYLSLATRSLQHVVDSDRADLITVNSLEPTMQLQLKLPSIVFHR</sequence>
<reference evidence="2 3" key="2">
    <citation type="submission" date="2018-06" db="EMBL/GenBank/DDBJ databases">
        <title>Metagenomic assembly of (sub)arctic Cyanobacteria and their associated microbiome from non-axenic cultures.</title>
        <authorList>
            <person name="Baurain D."/>
        </authorList>
    </citation>
    <scope>NUCLEOTIDE SEQUENCE [LARGE SCALE GENOMIC DNA]</scope>
    <source>
        <strain evidence="2">ULC129bin1</strain>
    </source>
</reference>
<name>A0A2W4W3L8_9CYAN</name>
<reference evidence="3" key="1">
    <citation type="submission" date="2018-04" db="EMBL/GenBank/DDBJ databases">
        <authorList>
            <person name="Cornet L."/>
        </authorList>
    </citation>
    <scope>NUCLEOTIDE SEQUENCE [LARGE SCALE GENOMIC DNA]</scope>
</reference>
<dbReference type="EMBL" id="QBMC01000077">
    <property type="protein sequence ID" value="PZO16615.1"/>
    <property type="molecule type" value="Genomic_DNA"/>
</dbReference>
<keyword evidence="1" id="KW-0175">Coiled coil</keyword>
<feature type="coiled-coil region" evidence="1">
    <location>
        <begin position="141"/>
        <end position="168"/>
    </location>
</feature>
<dbReference type="InterPro" id="IPR021804">
    <property type="entry name" value="DUF3375"/>
</dbReference>
<dbReference type="Proteomes" id="UP000249354">
    <property type="component" value="Unassembled WGS sequence"/>
</dbReference>
<dbReference type="Pfam" id="PF11855">
    <property type="entry name" value="DUF3375"/>
    <property type="match status" value="1"/>
</dbReference>
<protein>
    <submittedName>
        <fullName evidence="2">DUF3375 domain-containing protein</fullName>
    </submittedName>
</protein>
<evidence type="ECO:0000313" key="2">
    <source>
        <dbReference type="EMBL" id="PZO16615.1"/>
    </source>
</evidence>
<dbReference type="AlphaFoldDB" id="A0A2W4W3L8"/>